<dbReference type="Pfam" id="PF05986">
    <property type="entry name" value="ADAMTS_spacer1"/>
    <property type="match status" value="1"/>
</dbReference>
<dbReference type="SUPFAM" id="SSF82895">
    <property type="entry name" value="TSP-1 type 1 repeat"/>
    <property type="match status" value="2"/>
</dbReference>
<gene>
    <name evidence="4" type="ORF">XENORESO_020893</name>
</gene>
<keyword evidence="2" id="KW-0964">Secreted</keyword>
<evidence type="ECO:0000256" key="1">
    <source>
        <dbReference type="ARBA" id="ARBA00004613"/>
    </source>
</evidence>
<dbReference type="InterPro" id="IPR000884">
    <property type="entry name" value="TSP1_rpt"/>
</dbReference>
<evidence type="ECO:0000259" key="3">
    <source>
        <dbReference type="Pfam" id="PF05986"/>
    </source>
</evidence>
<dbReference type="Gene3D" id="2.20.100.10">
    <property type="entry name" value="Thrombospondin type-1 (TSP1) repeat"/>
    <property type="match status" value="2"/>
</dbReference>
<dbReference type="PANTHER" id="PTHR13723:SF141">
    <property type="entry name" value="A DISINTEGRIN AND METALLOPROTEINASE WITH THROMBOSPONDIN MOTIFS 2"/>
    <property type="match status" value="1"/>
</dbReference>
<reference evidence="4 5" key="1">
    <citation type="submission" date="2021-06" db="EMBL/GenBank/DDBJ databases">
        <authorList>
            <person name="Palmer J.M."/>
        </authorList>
    </citation>
    <scope>NUCLEOTIDE SEQUENCE [LARGE SCALE GENOMIC DNA]</scope>
    <source>
        <strain evidence="4 5">XR_2019</strain>
        <tissue evidence="4">Muscle</tissue>
    </source>
</reference>
<keyword evidence="5" id="KW-1185">Reference proteome</keyword>
<sequence>MLEIPKGARRLTIQEFKGTPHVLAVKNQETDHLFLNDEHEIPESRVVIEKGVVWEYNKTGEQESLQTNGPLKYGVILMVRSHLDSKVTVSYKYIIQDHIRSSLESNMVQEEALVYEWALKKWSHCSKPCGGGTQYTRFGCRRKADGKMVERIDCSDINKPRPISRKCNTESCRSLRWVTGDWEACSASCGLTGWQRRWVSCQQESSSGKQHRSVNSKLCTEDRPESKQPCNRFPCPAAWRAGPWTPVRR</sequence>
<organism evidence="4 5">
    <name type="scientific">Xenotaenia resolanae</name>
    <dbReference type="NCBI Taxonomy" id="208358"/>
    <lineage>
        <taxon>Eukaryota</taxon>
        <taxon>Metazoa</taxon>
        <taxon>Chordata</taxon>
        <taxon>Craniata</taxon>
        <taxon>Vertebrata</taxon>
        <taxon>Euteleostomi</taxon>
        <taxon>Actinopterygii</taxon>
        <taxon>Neopterygii</taxon>
        <taxon>Teleostei</taxon>
        <taxon>Neoteleostei</taxon>
        <taxon>Acanthomorphata</taxon>
        <taxon>Ovalentaria</taxon>
        <taxon>Atherinomorphae</taxon>
        <taxon>Cyprinodontiformes</taxon>
        <taxon>Goodeidae</taxon>
        <taxon>Xenotaenia</taxon>
    </lineage>
</organism>
<dbReference type="InterPro" id="IPR050439">
    <property type="entry name" value="ADAMTS_ADAMTS-like"/>
</dbReference>
<dbReference type="PANTHER" id="PTHR13723">
    <property type="entry name" value="ADAMTS A DISINTEGRIN AND METALLOPROTEASE WITH THROMBOSPONDIN MOTIFS PROTEASE"/>
    <property type="match status" value="1"/>
</dbReference>
<comment type="subcellular location">
    <subcellularLocation>
        <location evidence="1">Secreted</location>
    </subcellularLocation>
</comment>
<dbReference type="SMART" id="SM00209">
    <property type="entry name" value="TSP1"/>
    <property type="match status" value="2"/>
</dbReference>
<name>A0ABV0WAG9_9TELE</name>
<dbReference type="PROSITE" id="PS50092">
    <property type="entry name" value="TSP1"/>
    <property type="match status" value="2"/>
</dbReference>
<feature type="domain" description="ADAMTS/ADAMTS-like Spacer 1" evidence="3">
    <location>
        <begin position="1"/>
        <end position="95"/>
    </location>
</feature>
<evidence type="ECO:0000313" key="4">
    <source>
        <dbReference type="EMBL" id="MEQ2266199.1"/>
    </source>
</evidence>
<dbReference type="Proteomes" id="UP001444071">
    <property type="component" value="Unassembled WGS sequence"/>
</dbReference>
<evidence type="ECO:0000313" key="5">
    <source>
        <dbReference type="Proteomes" id="UP001444071"/>
    </source>
</evidence>
<dbReference type="InterPro" id="IPR010294">
    <property type="entry name" value="ADAMTS_spacer1"/>
</dbReference>
<comment type="caution">
    <text evidence="4">The sequence shown here is derived from an EMBL/GenBank/DDBJ whole genome shotgun (WGS) entry which is preliminary data.</text>
</comment>
<proteinExistence type="predicted"/>
<dbReference type="EMBL" id="JAHRIM010038443">
    <property type="protein sequence ID" value="MEQ2266199.1"/>
    <property type="molecule type" value="Genomic_DNA"/>
</dbReference>
<dbReference type="Pfam" id="PF19030">
    <property type="entry name" value="TSP1_ADAMTS"/>
    <property type="match status" value="2"/>
</dbReference>
<protein>
    <recommendedName>
        <fullName evidence="3">ADAMTS/ADAMTS-like Spacer 1 domain-containing protein</fullName>
    </recommendedName>
</protein>
<dbReference type="InterPro" id="IPR036383">
    <property type="entry name" value="TSP1_rpt_sf"/>
</dbReference>
<evidence type="ECO:0000256" key="2">
    <source>
        <dbReference type="ARBA" id="ARBA00022525"/>
    </source>
</evidence>
<accession>A0ABV0WAG9</accession>
<dbReference type="Gene3D" id="2.60.120.830">
    <property type="match status" value="1"/>
</dbReference>